<dbReference type="InterPro" id="IPR041275">
    <property type="entry name" value="EspB_PE"/>
</dbReference>
<dbReference type="Pfam" id="PF21856">
    <property type="entry name" value="EspB_PPE"/>
    <property type="match status" value="1"/>
</dbReference>
<gene>
    <name evidence="4" type="ORF">A5640_21180</name>
</gene>
<evidence type="ECO:0000313" key="5">
    <source>
        <dbReference type="Proteomes" id="UP000093925"/>
    </source>
</evidence>
<dbReference type="InterPro" id="IPR054056">
    <property type="entry name" value="EspB_PPE"/>
</dbReference>
<reference evidence="4 5" key="1">
    <citation type="submission" date="2016-06" db="EMBL/GenBank/DDBJ databases">
        <authorList>
            <person name="Kjaerup R.B."/>
            <person name="Dalgaard T.S."/>
            <person name="Juul-Madsen H.R."/>
        </authorList>
    </citation>
    <scope>NUCLEOTIDE SEQUENCE [LARGE SCALE GENOMIC DNA]</scope>
    <source>
        <strain evidence="4 5">1276495.2</strain>
    </source>
</reference>
<feature type="domain" description="ESX-1 secretion-associated protein EspB PE" evidence="2">
    <location>
        <begin position="12"/>
        <end position="87"/>
    </location>
</feature>
<comment type="caution">
    <text evidence="4">The sequence shown here is derived from an EMBL/GenBank/DDBJ whole genome shotgun (WGS) entry which is preliminary data.</text>
</comment>
<feature type="region of interest" description="Disordered" evidence="1">
    <location>
        <begin position="351"/>
        <end position="388"/>
    </location>
</feature>
<dbReference type="EMBL" id="LZLM01000112">
    <property type="protein sequence ID" value="OBJ82414.1"/>
    <property type="molecule type" value="Genomic_DNA"/>
</dbReference>
<evidence type="ECO:0000256" key="1">
    <source>
        <dbReference type="SAM" id="MobiDB-lite"/>
    </source>
</evidence>
<feature type="compositionally biased region" description="Gly residues" evidence="1">
    <location>
        <begin position="415"/>
        <end position="431"/>
    </location>
</feature>
<dbReference type="RefSeq" id="WP_065141317.1">
    <property type="nucleotide sequence ID" value="NZ_LZLM01000112.1"/>
</dbReference>
<evidence type="ECO:0000313" key="4">
    <source>
        <dbReference type="EMBL" id="OBJ82414.1"/>
    </source>
</evidence>
<protein>
    <submittedName>
        <fullName evidence="4">Secretion protein EspB</fullName>
    </submittedName>
</protein>
<proteinExistence type="predicted"/>
<sequence>MTQPQTVKVDQQEILSRANEVEAPMAAPPTDVPVAPSEITTAVNATEQIKLNAENMRMFLEVGARERTRLATSLRNAAKAYGDVDEEGAAALDNDGGEVAGEAAGGVGGDESAGLEDTPQVAVAGDDGYSDIEVTAQKLAAGDQGASLSRMAEAWYKLSFAMQGDVKRFRIFKDWEGDAAEACEKSLDDHRIWIDYMAANATALAQQADYIAQLQARAFKAHPSAAAIALVRQAAQEGNKEAVKTYAEYQKASETIMNDYNTRAANEIKAFKLEKPPKAIKIDPPPPPQTPGLIPSQVMQVAAMTGGGSGSGMQPPMMTPPTGGAGGGMPSGVGSELTAAGREAAANLPKDLGVKPMSLGGGGGGGGGMPSMPLAPATGAGGGLDGQSMRPAGAGDIAGLGAAAAARGSGMAGGGMGMPMGGHGQGGGGSKSKGAQQDDEALYTEDRAWTEAVIGQRRRQDMKESK</sequence>
<dbReference type="Pfam" id="PF18625">
    <property type="entry name" value="EspB_PE"/>
    <property type="match status" value="1"/>
</dbReference>
<accession>A0A1A3KDC0</accession>
<organism evidence="4 5">
    <name type="scientific">Mycobacterium asiaticum</name>
    <dbReference type="NCBI Taxonomy" id="1790"/>
    <lineage>
        <taxon>Bacteria</taxon>
        <taxon>Bacillati</taxon>
        <taxon>Actinomycetota</taxon>
        <taxon>Actinomycetes</taxon>
        <taxon>Mycobacteriales</taxon>
        <taxon>Mycobacteriaceae</taxon>
        <taxon>Mycobacterium</taxon>
    </lineage>
</organism>
<dbReference type="AlphaFoldDB" id="A0A1A3KDC0"/>
<feature type="compositionally biased region" description="Gly residues" evidence="1">
    <location>
        <begin position="359"/>
        <end position="369"/>
    </location>
</feature>
<name>A0A1A3KDC0_MYCAS</name>
<feature type="region of interest" description="Disordered" evidence="1">
    <location>
        <begin position="90"/>
        <end position="115"/>
    </location>
</feature>
<dbReference type="InterPro" id="IPR038332">
    <property type="entry name" value="PPE_sf"/>
</dbReference>
<feature type="region of interest" description="Disordered" evidence="1">
    <location>
        <begin position="415"/>
        <end position="447"/>
    </location>
</feature>
<dbReference type="SUPFAM" id="SSF140459">
    <property type="entry name" value="PE/PPE dimer-like"/>
    <property type="match status" value="1"/>
</dbReference>
<feature type="region of interest" description="Disordered" evidence="1">
    <location>
        <begin position="306"/>
        <end position="335"/>
    </location>
</feature>
<dbReference type="Gene3D" id="1.20.1260.20">
    <property type="entry name" value="PPE superfamily"/>
    <property type="match status" value="1"/>
</dbReference>
<feature type="domain" description="ESX-1 secretion-associated protein EspB PPE" evidence="3">
    <location>
        <begin position="129"/>
        <end position="279"/>
    </location>
</feature>
<evidence type="ECO:0000259" key="3">
    <source>
        <dbReference type="Pfam" id="PF21856"/>
    </source>
</evidence>
<evidence type="ECO:0000259" key="2">
    <source>
        <dbReference type="Pfam" id="PF18625"/>
    </source>
</evidence>
<dbReference type="Proteomes" id="UP000093925">
    <property type="component" value="Unassembled WGS sequence"/>
</dbReference>
<feature type="compositionally biased region" description="Low complexity" evidence="1">
    <location>
        <begin position="312"/>
        <end position="322"/>
    </location>
</feature>